<sequence>MTNTIKEEVKEILEQMIVGRKNVVKGCAELCTLRQEGYEFIYYDFDEFYSQLQHHPLPEQYYQWDKEALDKKLKELEQLKVKVIALSFELLEELK</sequence>
<organism evidence="1 2">
    <name type="scientific">Sporosarcina newyorkensis 2681</name>
    <dbReference type="NCBI Taxonomy" id="1027292"/>
    <lineage>
        <taxon>Bacteria</taxon>
        <taxon>Bacillati</taxon>
        <taxon>Bacillota</taxon>
        <taxon>Bacilli</taxon>
        <taxon>Bacillales</taxon>
        <taxon>Caryophanaceae</taxon>
        <taxon>Sporosarcina</taxon>
    </lineage>
</organism>
<accession>F9DTM3</accession>
<comment type="caution">
    <text evidence="1">The sequence shown here is derived from an EMBL/GenBank/DDBJ whole genome shotgun (WGS) entry which is preliminary data.</text>
</comment>
<name>F9DTM3_9BACL</name>
<protein>
    <submittedName>
        <fullName evidence="1">Uncharacterized protein</fullName>
    </submittedName>
</protein>
<dbReference type="eggNOG" id="ENOG502ZKZI">
    <property type="taxonomic scope" value="Bacteria"/>
</dbReference>
<dbReference type="EMBL" id="AFPZ01000068">
    <property type="protein sequence ID" value="EGQ25573.1"/>
    <property type="molecule type" value="Genomic_DNA"/>
</dbReference>
<gene>
    <name evidence="1" type="ORF">HMPREF9372_2153</name>
</gene>
<dbReference type="RefSeq" id="WP_009498817.1">
    <property type="nucleotide sequence ID" value="NZ_GL982999.1"/>
</dbReference>
<proteinExistence type="predicted"/>
<evidence type="ECO:0000313" key="2">
    <source>
        <dbReference type="Proteomes" id="UP000005316"/>
    </source>
</evidence>
<evidence type="ECO:0000313" key="1">
    <source>
        <dbReference type="EMBL" id="EGQ25573.1"/>
    </source>
</evidence>
<dbReference type="Proteomes" id="UP000005316">
    <property type="component" value="Unassembled WGS sequence"/>
</dbReference>
<reference evidence="1 2" key="1">
    <citation type="submission" date="2011-04" db="EMBL/GenBank/DDBJ databases">
        <authorList>
            <person name="Muzny D."/>
            <person name="Qin X."/>
            <person name="Deng J."/>
            <person name="Jiang H."/>
            <person name="Liu Y."/>
            <person name="Qu J."/>
            <person name="Song X.-Z."/>
            <person name="Zhang L."/>
            <person name="Thornton R."/>
            <person name="Coyle M."/>
            <person name="Francisco L."/>
            <person name="Jackson L."/>
            <person name="Javaid M."/>
            <person name="Korchina V."/>
            <person name="Kovar C."/>
            <person name="Mata R."/>
            <person name="Mathew T."/>
            <person name="Ngo R."/>
            <person name="Nguyen L."/>
            <person name="Nguyen N."/>
            <person name="Okwuonu G."/>
            <person name="Ongeri F."/>
            <person name="Pham C."/>
            <person name="Simmons D."/>
            <person name="Wilczek-Boney K."/>
            <person name="Hale W."/>
            <person name="Jakkamsetti A."/>
            <person name="Pham P."/>
            <person name="Ruth R."/>
            <person name="San Lucas F."/>
            <person name="Warren J."/>
            <person name="Zhang J."/>
            <person name="Zhao Z."/>
            <person name="Zhou C."/>
            <person name="Zhu D."/>
            <person name="Lee S."/>
            <person name="Bess C."/>
            <person name="Blankenburg K."/>
            <person name="Forbes L."/>
            <person name="Fu Q."/>
            <person name="Gubbala S."/>
            <person name="Hirani K."/>
            <person name="Jayaseelan J.C."/>
            <person name="Lara F."/>
            <person name="Munidasa M."/>
            <person name="Palculict T."/>
            <person name="Patil S."/>
            <person name="Pu L.-L."/>
            <person name="Saada N."/>
            <person name="Tang L."/>
            <person name="Weissenberger G."/>
            <person name="Zhu Y."/>
            <person name="Hemphill L."/>
            <person name="Shang Y."/>
            <person name="Youmans B."/>
            <person name="Ayvaz T."/>
            <person name="Ross M."/>
            <person name="Santibanez J."/>
            <person name="Aqrawi P."/>
            <person name="Gross S."/>
            <person name="Joshi V."/>
            <person name="Fowler G."/>
            <person name="Nazareth L."/>
            <person name="Reid J."/>
            <person name="Worley K."/>
            <person name="Petrosino J."/>
            <person name="Highlander S."/>
            <person name="Gibbs R."/>
        </authorList>
    </citation>
    <scope>NUCLEOTIDE SEQUENCE [LARGE SCALE GENOMIC DNA]</scope>
    <source>
        <strain evidence="1 2">2681</strain>
    </source>
</reference>
<dbReference type="AlphaFoldDB" id="F9DTM3"/>
<dbReference type="HOGENOM" id="CLU_2371373_0_0_9"/>